<keyword evidence="2" id="KW-0808">Transferase</keyword>
<evidence type="ECO:0000256" key="3">
    <source>
        <dbReference type="ARBA" id="ARBA00022691"/>
    </source>
</evidence>
<dbReference type="EMBL" id="JANZXA010000001">
    <property type="protein sequence ID" value="MCT2398486.1"/>
    <property type="molecule type" value="Genomic_DNA"/>
</dbReference>
<protein>
    <submittedName>
        <fullName evidence="5">MT-A70 family methyltransferase</fullName>
    </submittedName>
</protein>
<evidence type="ECO:0000256" key="2">
    <source>
        <dbReference type="ARBA" id="ARBA00022679"/>
    </source>
</evidence>
<dbReference type="PROSITE" id="PS51143">
    <property type="entry name" value="MT_A70"/>
    <property type="match status" value="1"/>
</dbReference>
<comment type="similarity">
    <text evidence="4">Belongs to the MT-A70-like family.</text>
</comment>
<keyword evidence="1 5" id="KW-0489">Methyltransferase</keyword>
<dbReference type="GO" id="GO:0008168">
    <property type="term" value="F:methyltransferase activity"/>
    <property type="evidence" value="ECO:0007669"/>
    <property type="project" value="UniProtKB-KW"/>
</dbReference>
<sequence>MADPAYPERVEGFASLPRSAYQLLLADPPWAFRTHSGADRTPTQKKFNEAEDHYPTMSIEDMAALPVASIAAKDSLLAMWVVGSHCDAALELGRAWGFRFVTDLFYWTKQRLVRANQIDLFTGDIAEPRISMGYHTRKQLEPCWLFARGKGLPVRNHDVRQLIVAPAAEHSRKPAEQYDRLARLYGDPSEIRCLELFSRTPRKGWDAWGNEVGKFEETVG</sequence>
<dbReference type="GO" id="GO:0032259">
    <property type="term" value="P:methylation"/>
    <property type="evidence" value="ECO:0007669"/>
    <property type="project" value="UniProtKB-KW"/>
</dbReference>
<dbReference type="PANTHER" id="PTHR12829">
    <property type="entry name" value="N6-ADENOSINE-METHYLTRANSFERASE"/>
    <property type="match status" value="1"/>
</dbReference>
<dbReference type="Proteomes" id="UP001165583">
    <property type="component" value="Unassembled WGS sequence"/>
</dbReference>
<comment type="caution">
    <text evidence="5">The sequence shown here is derived from an EMBL/GenBank/DDBJ whole genome shotgun (WGS) entry which is preliminary data.</text>
</comment>
<dbReference type="InterPro" id="IPR029063">
    <property type="entry name" value="SAM-dependent_MTases_sf"/>
</dbReference>
<organism evidence="5 6">
    <name type="scientific">Novosphingobium mangrovi</name>
    <name type="common">ex Huang et al. 2023</name>
    <dbReference type="NCBI Taxonomy" id="2976432"/>
    <lineage>
        <taxon>Bacteria</taxon>
        <taxon>Pseudomonadati</taxon>
        <taxon>Pseudomonadota</taxon>
        <taxon>Alphaproteobacteria</taxon>
        <taxon>Sphingomonadales</taxon>
        <taxon>Sphingomonadaceae</taxon>
        <taxon>Novosphingobium</taxon>
    </lineage>
</organism>
<keyword evidence="3" id="KW-0949">S-adenosyl-L-methionine</keyword>
<evidence type="ECO:0000256" key="4">
    <source>
        <dbReference type="PROSITE-ProRule" id="PRU00489"/>
    </source>
</evidence>
<keyword evidence="6" id="KW-1185">Reference proteome</keyword>
<dbReference type="PANTHER" id="PTHR12829:SF7">
    <property type="entry name" value="N6-ADENOSINE-METHYLTRANSFERASE CATALYTIC SUBUNIT"/>
    <property type="match status" value="1"/>
</dbReference>
<evidence type="ECO:0000256" key="1">
    <source>
        <dbReference type="ARBA" id="ARBA00022603"/>
    </source>
</evidence>
<gene>
    <name evidence="5" type="ORF">NZK81_02890</name>
</gene>
<accession>A0ABT2I107</accession>
<proteinExistence type="inferred from homology"/>
<evidence type="ECO:0000313" key="6">
    <source>
        <dbReference type="Proteomes" id="UP001165583"/>
    </source>
</evidence>
<dbReference type="Pfam" id="PF05063">
    <property type="entry name" value="MT-A70"/>
    <property type="match status" value="1"/>
</dbReference>
<name>A0ABT2I107_9SPHN</name>
<dbReference type="SUPFAM" id="SSF53335">
    <property type="entry name" value="S-adenosyl-L-methionine-dependent methyltransferases"/>
    <property type="match status" value="1"/>
</dbReference>
<reference evidence="5" key="1">
    <citation type="submission" date="2022-09" db="EMBL/GenBank/DDBJ databases">
        <title>Novosphingobium sp. Nov., a polycyclic aromatic hydrocarbon-degrading bacterium isolated form mangrove sediments in HongKong.</title>
        <authorList>
            <person name="Hu Z."/>
        </authorList>
    </citation>
    <scope>NUCLEOTIDE SEQUENCE</scope>
    <source>
        <strain evidence="5">HK4-1</strain>
    </source>
</reference>
<evidence type="ECO:0000313" key="5">
    <source>
        <dbReference type="EMBL" id="MCT2398486.1"/>
    </source>
</evidence>
<dbReference type="RefSeq" id="WP_260043643.1">
    <property type="nucleotide sequence ID" value="NZ_JANZXA010000001.1"/>
</dbReference>
<dbReference type="InterPro" id="IPR007757">
    <property type="entry name" value="MT-A70-like"/>
</dbReference>